<evidence type="ECO:0000313" key="2">
    <source>
        <dbReference type="EMBL" id="KIH54631.1"/>
    </source>
</evidence>
<protein>
    <submittedName>
        <fullName evidence="2">Immunoglobulin I-set domain protein</fullName>
    </submittedName>
</protein>
<dbReference type="OrthoDB" id="5865883at2759"/>
<dbReference type="InterPro" id="IPR007110">
    <property type="entry name" value="Ig-like_dom"/>
</dbReference>
<reference evidence="2 3" key="1">
    <citation type="submission" date="2013-12" db="EMBL/GenBank/DDBJ databases">
        <title>Draft genome of the parsitic nematode Ancylostoma duodenale.</title>
        <authorList>
            <person name="Mitreva M."/>
        </authorList>
    </citation>
    <scope>NUCLEOTIDE SEQUENCE [LARGE SCALE GENOMIC DNA]</scope>
    <source>
        <strain evidence="2 3">Zhejiang</strain>
    </source>
</reference>
<dbReference type="EMBL" id="KN738773">
    <property type="protein sequence ID" value="KIH54631.1"/>
    <property type="molecule type" value="Genomic_DNA"/>
</dbReference>
<dbReference type="InterPro" id="IPR036179">
    <property type="entry name" value="Ig-like_dom_sf"/>
</dbReference>
<dbReference type="Proteomes" id="UP000054047">
    <property type="component" value="Unassembled WGS sequence"/>
</dbReference>
<dbReference type="PANTHER" id="PTHR47633:SF8">
    <property type="entry name" value="SPEG NEIGHBOR PROTEIN"/>
    <property type="match status" value="1"/>
</dbReference>
<feature type="domain" description="Ig-like" evidence="1">
    <location>
        <begin position="36"/>
        <end position="124"/>
    </location>
</feature>
<dbReference type="InterPro" id="IPR013098">
    <property type="entry name" value="Ig_I-set"/>
</dbReference>
<evidence type="ECO:0000259" key="1">
    <source>
        <dbReference type="PROSITE" id="PS50835"/>
    </source>
</evidence>
<organism evidence="2 3">
    <name type="scientific">Ancylostoma duodenale</name>
    <dbReference type="NCBI Taxonomy" id="51022"/>
    <lineage>
        <taxon>Eukaryota</taxon>
        <taxon>Metazoa</taxon>
        <taxon>Ecdysozoa</taxon>
        <taxon>Nematoda</taxon>
        <taxon>Chromadorea</taxon>
        <taxon>Rhabditida</taxon>
        <taxon>Rhabditina</taxon>
        <taxon>Rhabditomorpha</taxon>
        <taxon>Strongyloidea</taxon>
        <taxon>Ancylostomatidae</taxon>
        <taxon>Ancylostomatinae</taxon>
        <taxon>Ancylostoma</taxon>
    </lineage>
</organism>
<sequence>MHSSNAERLLEQITEEASTIDDTLTSLSSSCLYTPPEFLSTLKEKYEFKENTRALFKVVVKGVPLPRVVWFLNDNVIKPEKNSVNIVYEDGVSFLEVCQCNERWNGTLTCEATNSADSDEYEVCGASRELTKPQELPVEIHLSSVPCQADAEFVLPCVTRSDFDTATFIIGEQHPPETRSISPLEGSLSEASTSSLLGQSPAFIVTMPTQVYSKVNENIQLKCSFTGQPLPAVTWEKDGNLVDLNK</sequence>
<proteinExistence type="predicted"/>
<feature type="domain" description="Ig-like" evidence="1">
    <location>
        <begin position="201"/>
        <end position="246"/>
    </location>
</feature>
<evidence type="ECO:0000313" key="3">
    <source>
        <dbReference type="Proteomes" id="UP000054047"/>
    </source>
</evidence>
<name>A0A0C2GCA9_9BILA</name>
<dbReference type="Gene3D" id="2.60.40.10">
    <property type="entry name" value="Immunoglobulins"/>
    <property type="match status" value="2"/>
</dbReference>
<dbReference type="PROSITE" id="PS50835">
    <property type="entry name" value="IG_LIKE"/>
    <property type="match status" value="2"/>
</dbReference>
<keyword evidence="3" id="KW-1185">Reference proteome</keyword>
<gene>
    <name evidence="2" type="ORF">ANCDUO_15221</name>
</gene>
<dbReference type="PANTHER" id="PTHR47633">
    <property type="entry name" value="IMMUNOGLOBULIN"/>
    <property type="match status" value="1"/>
</dbReference>
<dbReference type="SUPFAM" id="SSF48726">
    <property type="entry name" value="Immunoglobulin"/>
    <property type="match status" value="2"/>
</dbReference>
<dbReference type="GO" id="GO:0004672">
    <property type="term" value="F:protein kinase activity"/>
    <property type="evidence" value="ECO:0007669"/>
    <property type="project" value="TreeGrafter"/>
</dbReference>
<dbReference type="InterPro" id="IPR013783">
    <property type="entry name" value="Ig-like_fold"/>
</dbReference>
<accession>A0A0C2GCA9</accession>
<dbReference type="Pfam" id="PF07679">
    <property type="entry name" value="I-set"/>
    <property type="match status" value="2"/>
</dbReference>
<dbReference type="AlphaFoldDB" id="A0A0C2GCA9"/>